<reference evidence="1 2" key="1">
    <citation type="submission" date="2015-03" db="EMBL/GenBank/DDBJ databases">
        <title>Genome assembly of Sandaracinus amylolyticus DSM 53668.</title>
        <authorList>
            <person name="Sharma G."/>
            <person name="Subramanian S."/>
        </authorList>
    </citation>
    <scope>NUCLEOTIDE SEQUENCE [LARGE SCALE GENOMIC DNA]</scope>
    <source>
        <strain evidence="1 2">DSM 53668</strain>
    </source>
</reference>
<proteinExistence type="predicted"/>
<dbReference type="KEGG" id="samy:DB32_008774"/>
<dbReference type="Proteomes" id="UP000034883">
    <property type="component" value="Chromosome"/>
</dbReference>
<evidence type="ECO:0000313" key="2">
    <source>
        <dbReference type="Proteomes" id="UP000034883"/>
    </source>
</evidence>
<evidence type="ECO:0000313" key="1">
    <source>
        <dbReference type="EMBL" id="AKF11625.1"/>
    </source>
</evidence>
<name>A0A0F6WAJ3_9BACT</name>
<protein>
    <submittedName>
        <fullName evidence="1">Uncharacterized protein</fullName>
    </submittedName>
</protein>
<dbReference type="EMBL" id="CP011125">
    <property type="protein sequence ID" value="AKF11625.1"/>
    <property type="molecule type" value="Genomic_DNA"/>
</dbReference>
<dbReference type="AlphaFoldDB" id="A0A0F6WAJ3"/>
<sequence length="39" mass="4370">MLDELRIHRSSFVCAVLAKLPGVRVTSTRPIELAYSARI</sequence>
<accession>A0A0F6WAJ3</accession>
<organism evidence="1 2">
    <name type="scientific">Sandaracinus amylolyticus</name>
    <dbReference type="NCBI Taxonomy" id="927083"/>
    <lineage>
        <taxon>Bacteria</taxon>
        <taxon>Pseudomonadati</taxon>
        <taxon>Myxococcota</taxon>
        <taxon>Polyangia</taxon>
        <taxon>Polyangiales</taxon>
        <taxon>Sandaracinaceae</taxon>
        <taxon>Sandaracinus</taxon>
    </lineage>
</organism>
<keyword evidence="2" id="KW-1185">Reference proteome</keyword>
<gene>
    <name evidence="1" type="ORF">DB32_008774</name>
</gene>
<dbReference type="STRING" id="927083.DB32_008774"/>